<dbReference type="Gene3D" id="3.30.70.100">
    <property type="match status" value="1"/>
</dbReference>
<evidence type="ECO:0000313" key="2">
    <source>
        <dbReference type="EMBL" id="WOB08781.1"/>
    </source>
</evidence>
<dbReference type="EMBL" id="CP136336">
    <property type="protein sequence ID" value="WOB08781.1"/>
    <property type="molecule type" value="Genomic_DNA"/>
</dbReference>
<dbReference type="Proteomes" id="UP001303946">
    <property type="component" value="Chromosome"/>
</dbReference>
<accession>A0ABZ0CW95</accession>
<dbReference type="SUPFAM" id="SSF54909">
    <property type="entry name" value="Dimeric alpha+beta barrel"/>
    <property type="match status" value="1"/>
</dbReference>
<dbReference type="InterPro" id="IPR011008">
    <property type="entry name" value="Dimeric_a/b-barrel"/>
</dbReference>
<name>A0ABZ0CW95_9BURK</name>
<proteinExistence type="predicted"/>
<reference evidence="2 3" key="1">
    <citation type="submission" date="2023-10" db="EMBL/GenBank/DDBJ databases">
        <title>Bacteria for the degradation of biodegradable plastic PBAT(Polybutylene adipate terephthalate).</title>
        <authorList>
            <person name="Weon H.-Y."/>
            <person name="Yeon J."/>
        </authorList>
    </citation>
    <scope>NUCLEOTIDE SEQUENCE [LARGE SCALE GENOMIC DNA]</scope>
    <source>
        <strain evidence="2 3">SBD 7-3</strain>
    </source>
</reference>
<dbReference type="RefSeq" id="WP_316701635.1">
    <property type="nucleotide sequence ID" value="NZ_CP136336.1"/>
</dbReference>
<evidence type="ECO:0000259" key="1">
    <source>
        <dbReference type="Pfam" id="PF07045"/>
    </source>
</evidence>
<organism evidence="2 3">
    <name type="scientific">Piscinibacter gummiphilus</name>
    <dbReference type="NCBI Taxonomy" id="946333"/>
    <lineage>
        <taxon>Bacteria</taxon>
        <taxon>Pseudomonadati</taxon>
        <taxon>Pseudomonadota</taxon>
        <taxon>Betaproteobacteria</taxon>
        <taxon>Burkholderiales</taxon>
        <taxon>Sphaerotilaceae</taxon>
        <taxon>Piscinibacter</taxon>
    </lineage>
</organism>
<dbReference type="Pfam" id="PF07045">
    <property type="entry name" value="DUF1330"/>
    <property type="match status" value="1"/>
</dbReference>
<evidence type="ECO:0000313" key="3">
    <source>
        <dbReference type="Proteomes" id="UP001303946"/>
    </source>
</evidence>
<dbReference type="InterPro" id="IPR010753">
    <property type="entry name" value="DUF1330"/>
</dbReference>
<protein>
    <submittedName>
        <fullName evidence="2">DUF1330 domain-containing protein</fullName>
    </submittedName>
</protein>
<sequence>MTVYVMAQLKFTDRAAYDRYQSRFFGVFSRFQGTLLVADEAPLVVEGEWPRDKVVLMSFPDQGAYRAFAESPEYQEISRDRKAGADAVVLLLRGLRPS</sequence>
<feature type="domain" description="DUF1330" evidence="1">
    <location>
        <begin position="2"/>
        <end position="94"/>
    </location>
</feature>
<dbReference type="PANTHER" id="PTHR41521">
    <property type="match status" value="1"/>
</dbReference>
<dbReference type="PANTHER" id="PTHR41521:SF4">
    <property type="entry name" value="BLR0684 PROTEIN"/>
    <property type="match status" value="1"/>
</dbReference>
<keyword evidence="3" id="KW-1185">Reference proteome</keyword>
<gene>
    <name evidence="2" type="ORF">RXV79_01690</name>
</gene>